<dbReference type="PANTHER" id="PTHR48050:SF13">
    <property type="entry name" value="STEROL 3-BETA-GLUCOSYLTRANSFERASE UGT80A2"/>
    <property type="match status" value="1"/>
</dbReference>
<dbReference type="InterPro" id="IPR004276">
    <property type="entry name" value="GlycoTrans_28_N"/>
</dbReference>
<dbReference type="Pfam" id="PF06722">
    <property type="entry name" value="EryCIII-like_C"/>
    <property type="match status" value="1"/>
</dbReference>
<dbReference type="SUPFAM" id="SSF53756">
    <property type="entry name" value="UDP-Glycosyltransferase/glycogen phosphorylase"/>
    <property type="match status" value="1"/>
</dbReference>
<dbReference type="GO" id="GO:0016758">
    <property type="term" value="F:hexosyltransferase activity"/>
    <property type="evidence" value="ECO:0007669"/>
    <property type="project" value="InterPro"/>
</dbReference>
<protein>
    <submittedName>
        <fullName evidence="3">Glycosyltransferase</fullName>
    </submittedName>
</protein>
<evidence type="ECO:0000259" key="1">
    <source>
        <dbReference type="Pfam" id="PF03033"/>
    </source>
</evidence>
<dbReference type="EMBL" id="CP033622">
    <property type="protein sequence ID" value="QIZ50674.1"/>
    <property type="molecule type" value="Genomic_DNA"/>
</dbReference>
<dbReference type="InterPro" id="IPR010610">
    <property type="entry name" value="EryCIII-like_C"/>
</dbReference>
<organism evidence="3 4">
    <name type="scientific">Dickeya zeae</name>
    <dbReference type="NCBI Taxonomy" id="204042"/>
    <lineage>
        <taxon>Bacteria</taxon>
        <taxon>Pseudomonadati</taxon>
        <taxon>Pseudomonadota</taxon>
        <taxon>Gammaproteobacteria</taxon>
        <taxon>Enterobacterales</taxon>
        <taxon>Pectobacteriaceae</taxon>
        <taxon>Dickeya</taxon>
    </lineage>
</organism>
<proteinExistence type="predicted"/>
<dbReference type="GO" id="GO:0005975">
    <property type="term" value="P:carbohydrate metabolic process"/>
    <property type="evidence" value="ECO:0007669"/>
    <property type="project" value="InterPro"/>
</dbReference>
<dbReference type="InterPro" id="IPR050426">
    <property type="entry name" value="Glycosyltransferase_28"/>
</dbReference>
<feature type="domain" description="Erythromycin biosynthesis protein CIII-like C-terminal" evidence="2">
    <location>
        <begin position="294"/>
        <end position="391"/>
    </location>
</feature>
<evidence type="ECO:0000313" key="4">
    <source>
        <dbReference type="Proteomes" id="UP000500801"/>
    </source>
</evidence>
<dbReference type="InterPro" id="IPR002213">
    <property type="entry name" value="UDP_glucos_trans"/>
</dbReference>
<reference evidence="3 4" key="1">
    <citation type="submission" date="2018-11" db="EMBL/GenBank/DDBJ databases">
        <title>Complete genome sequence of Dickeya zeae strain CE1 infecting Canna edulis Ker-Gawl. in China.</title>
        <authorList>
            <person name="Zhang J."/>
            <person name="Lin B."/>
            <person name="Shen H."/>
            <person name="Jiang S."/>
            <person name="Pu X."/>
            <person name="Sun D."/>
        </authorList>
    </citation>
    <scope>NUCLEOTIDE SEQUENCE [LARGE SCALE GENOMIC DNA]</scope>
    <source>
        <strain evidence="3 4">CE1</strain>
    </source>
</reference>
<feature type="domain" description="Glycosyltransferase family 28 N-terminal" evidence="1">
    <location>
        <begin position="3"/>
        <end position="85"/>
    </location>
</feature>
<dbReference type="AlphaFoldDB" id="A0AAE6YY73"/>
<dbReference type="Gene3D" id="3.40.50.2000">
    <property type="entry name" value="Glycogen Phosphorylase B"/>
    <property type="match status" value="2"/>
</dbReference>
<sequence>MRIFLSTLGSAGDVYPFIIIGEALKNAGLEVYLCTNPYFEKTAKERGLQFIPVGSSEEYLRAVNSQRLWNQKSAFNEMVMYMNAQQQAAYDALEPWVDSTSVILTSLWSFSAKMFSETRGCCVIPVRVTPSTFISSYDPPYHRQLAWGRRLPIRLRRLFLHFAEKYLIDRTLAPFINRFRNQLRLPRIERVLTSWAHRTDSTLLCLFPEWFASPLPDWPPHIRQVGFPLFNLLDNHQDDSLAQFIAQRPTIMFMPSWALSSKQALMVSLVKKIRRRGYQCLIVGKPNDDLANDTGIRIERHVNLNHYLHRCAAIIHHGGIGTMAQSFAAGIPQLVIPSAFDQFDNARRVTAMKCGAWLNDNEIDRFEETLHQLLDDPEIAENCQHIRQQCLPGQVVGEQIVTTVCDAYARHTAKSHSSPG</sequence>
<evidence type="ECO:0000259" key="2">
    <source>
        <dbReference type="Pfam" id="PF06722"/>
    </source>
</evidence>
<accession>A0AAE6YY73</accession>
<dbReference type="Proteomes" id="UP000500801">
    <property type="component" value="Chromosome"/>
</dbReference>
<dbReference type="Pfam" id="PF03033">
    <property type="entry name" value="Glyco_transf_28"/>
    <property type="match status" value="1"/>
</dbReference>
<name>A0AAE6YY73_9GAMM</name>
<dbReference type="GO" id="GO:0033072">
    <property type="term" value="P:vancomycin biosynthetic process"/>
    <property type="evidence" value="ECO:0007669"/>
    <property type="project" value="UniProtKB-ARBA"/>
</dbReference>
<dbReference type="GO" id="GO:0008194">
    <property type="term" value="F:UDP-glycosyltransferase activity"/>
    <property type="evidence" value="ECO:0007669"/>
    <property type="project" value="InterPro"/>
</dbReference>
<dbReference type="CDD" id="cd03784">
    <property type="entry name" value="GT1_Gtf-like"/>
    <property type="match status" value="1"/>
</dbReference>
<gene>
    <name evidence="3" type="ORF">DWG24_07730</name>
</gene>
<dbReference type="RefSeq" id="WP_168362100.1">
    <property type="nucleotide sequence ID" value="NZ_CP033622.1"/>
</dbReference>
<evidence type="ECO:0000313" key="3">
    <source>
        <dbReference type="EMBL" id="QIZ50674.1"/>
    </source>
</evidence>
<dbReference type="PANTHER" id="PTHR48050">
    <property type="entry name" value="STEROL 3-BETA-GLUCOSYLTRANSFERASE"/>
    <property type="match status" value="1"/>
</dbReference>